<dbReference type="PROSITE" id="PS50112">
    <property type="entry name" value="PAS"/>
    <property type="match status" value="1"/>
</dbReference>
<dbReference type="OrthoDB" id="9796457at2"/>
<dbReference type="EC" id="2.7.13.3" evidence="2"/>
<dbReference type="PROSITE" id="PS50110">
    <property type="entry name" value="RESPONSE_REGULATORY"/>
    <property type="match status" value="1"/>
</dbReference>
<reference evidence="10 11" key="1">
    <citation type="submission" date="2018-11" db="EMBL/GenBank/DDBJ databases">
        <title>Parancylomarina longa gen. nov., sp. nov., isolated from sediments of southern Okinawa.</title>
        <authorList>
            <person name="Fu T."/>
        </authorList>
    </citation>
    <scope>NUCLEOTIDE SEQUENCE [LARGE SCALE GENOMIC DNA]</scope>
    <source>
        <strain evidence="10 11">T3-2 S1-C</strain>
    </source>
</reference>
<evidence type="ECO:0000256" key="5">
    <source>
        <dbReference type="ARBA" id="ARBA00022777"/>
    </source>
</evidence>
<evidence type="ECO:0000256" key="1">
    <source>
        <dbReference type="ARBA" id="ARBA00000085"/>
    </source>
</evidence>
<dbReference type="Gene3D" id="3.30.565.10">
    <property type="entry name" value="Histidine kinase-like ATPase, C-terminal domain"/>
    <property type="match status" value="1"/>
</dbReference>
<gene>
    <name evidence="10" type="ORF">DLK05_15820</name>
</gene>
<dbReference type="CDD" id="cd00130">
    <property type="entry name" value="PAS"/>
    <property type="match status" value="1"/>
</dbReference>
<keyword evidence="3 6" id="KW-0597">Phosphoprotein</keyword>
<dbReference type="InterPro" id="IPR004358">
    <property type="entry name" value="Sig_transdc_His_kin-like_C"/>
</dbReference>
<dbReference type="Pfam" id="PF02518">
    <property type="entry name" value="HATPase_c"/>
    <property type="match status" value="1"/>
</dbReference>
<evidence type="ECO:0000313" key="10">
    <source>
        <dbReference type="EMBL" id="RUT72961.1"/>
    </source>
</evidence>
<keyword evidence="5 10" id="KW-0418">Kinase</keyword>
<comment type="catalytic activity">
    <reaction evidence="1">
        <text>ATP + protein L-histidine = ADP + protein N-phospho-L-histidine.</text>
        <dbReference type="EC" id="2.7.13.3"/>
    </reaction>
</comment>
<sequence>MKLDTATNLKQLEKIQSIAGIGYWIYIYDEKNMWWSDVCFKILGYQIQEFTPSRKLLFKHIHPEDLEFFEESLHQMKSQAIEIEFRFYKNGELRLGRITGEVDNNDNSQLREEVLFQDITDIKIKEFEIAKAWNKALEAENLKNSFLANMSHELRTPLNSIIGFSELLETDNLNGCVPKYARQIKSSGLHLLKIIENLLKVSMLESRTAKPVKRNFNINKLLSDIQSNCLINMKNMKKEHLKLNFSCDLEDSLAIIKSDQIKIRSILQNILHNSIKFTEAGSITCSYKILNHTIQFSITDTGPGIPNAFKNKIFQRFRQVEENYNKNFSGTGLGLYISRLEIELLSGKIWMVSESDVGTTINFSIPNVIRVNSQDDVNPTPEIYNWENYTVVIAEDQLTNYKILEAYLQRTNINIIWAQTGSDVVKACMNHAEINLVLMDINLPHINGLEAAKRIKEKRPNLTIIAQTAYALEGDKEKSLTAGCSEHLAKPFHKSDLLLAMSKYLP</sequence>
<dbReference type="EMBL" id="RJJX01000034">
    <property type="protein sequence ID" value="RUT72961.1"/>
    <property type="molecule type" value="Genomic_DNA"/>
</dbReference>
<dbReference type="InterPro" id="IPR036890">
    <property type="entry name" value="HATPase_C_sf"/>
</dbReference>
<dbReference type="SUPFAM" id="SSF55874">
    <property type="entry name" value="ATPase domain of HSP90 chaperone/DNA topoisomerase II/histidine kinase"/>
    <property type="match status" value="1"/>
</dbReference>
<dbReference type="Pfam" id="PF08447">
    <property type="entry name" value="PAS_3"/>
    <property type="match status" value="1"/>
</dbReference>
<dbReference type="SUPFAM" id="SSF52172">
    <property type="entry name" value="CheY-like"/>
    <property type="match status" value="1"/>
</dbReference>
<evidence type="ECO:0000256" key="4">
    <source>
        <dbReference type="ARBA" id="ARBA00022679"/>
    </source>
</evidence>
<keyword evidence="4" id="KW-0808">Transferase</keyword>
<dbReference type="SMART" id="SM00387">
    <property type="entry name" value="HATPase_c"/>
    <property type="match status" value="1"/>
</dbReference>
<dbReference type="InterPro" id="IPR003594">
    <property type="entry name" value="HATPase_dom"/>
</dbReference>
<evidence type="ECO:0000259" key="7">
    <source>
        <dbReference type="PROSITE" id="PS50109"/>
    </source>
</evidence>
<dbReference type="PROSITE" id="PS50109">
    <property type="entry name" value="HIS_KIN"/>
    <property type="match status" value="1"/>
</dbReference>
<dbReference type="PANTHER" id="PTHR43047">
    <property type="entry name" value="TWO-COMPONENT HISTIDINE PROTEIN KINASE"/>
    <property type="match status" value="1"/>
</dbReference>
<dbReference type="AlphaFoldDB" id="A0A434AEX0"/>
<dbReference type="InterPro" id="IPR013655">
    <property type="entry name" value="PAS_fold_3"/>
</dbReference>
<dbReference type="SMART" id="SM00388">
    <property type="entry name" value="HisKA"/>
    <property type="match status" value="1"/>
</dbReference>
<feature type="domain" description="Response regulatory" evidence="8">
    <location>
        <begin position="390"/>
        <end position="505"/>
    </location>
</feature>
<feature type="modified residue" description="4-aspartylphosphate" evidence="6">
    <location>
        <position position="440"/>
    </location>
</feature>
<dbReference type="PANTHER" id="PTHR43047:SF72">
    <property type="entry name" value="OSMOSENSING HISTIDINE PROTEIN KINASE SLN1"/>
    <property type="match status" value="1"/>
</dbReference>
<dbReference type="InterPro" id="IPR035965">
    <property type="entry name" value="PAS-like_dom_sf"/>
</dbReference>
<dbReference type="InterPro" id="IPR036097">
    <property type="entry name" value="HisK_dim/P_sf"/>
</dbReference>
<organism evidence="10 11">
    <name type="scientific">Ancylomarina longa</name>
    <dbReference type="NCBI Taxonomy" id="2487017"/>
    <lineage>
        <taxon>Bacteria</taxon>
        <taxon>Pseudomonadati</taxon>
        <taxon>Bacteroidota</taxon>
        <taxon>Bacteroidia</taxon>
        <taxon>Marinilabiliales</taxon>
        <taxon>Marinifilaceae</taxon>
        <taxon>Ancylomarina</taxon>
    </lineage>
</organism>
<name>A0A434AEX0_9BACT</name>
<evidence type="ECO:0000259" key="9">
    <source>
        <dbReference type="PROSITE" id="PS50112"/>
    </source>
</evidence>
<dbReference type="GO" id="GO:0009927">
    <property type="term" value="F:histidine phosphotransfer kinase activity"/>
    <property type="evidence" value="ECO:0007669"/>
    <property type="project" value="TreeGrafter"/>
</dbReference>
<evidence type="ECO:0000256" key="2">
    <source>
        <dbReference type="ARBA" id="ARBA00012438"/>
    </source>
</evidence>
<dbReference type="GO" id="GO:0005886">
    <property type="term" value="C:plasma membrane"/>
    <property type="evidence" value="ECO:0007669"/>
    <property type="project" value="TreeGrafter"/>
</dbReference>
<dbReference type="Gene3D" id="1.10.287.130">
    <property type="match status" value="1"/>
</dbReference>
<evidence type="ECO:0000256" key="3">
    <source>
        <dbReference type="ARBA" id="ARBA00022553"/>
    </source>
</evidence>
<dbReference type="InterPro" id="IPR003661">
    <property type="entry name" value="HisK_dim/P_dom"/>
</dbReference>
<dbReference type="InterPro" id="IPR011006">
    <property type="entry name" value="CheY-like_superfamily"/>
</dbReference>
<dbReference type="SUPFAM" id="SSF55785">
    <property type="entry name" value="PYP-like sensor domain (PAS domain)"/>
    <property type="match status" value="1"/>
</dbReference>
<keyword evidence="11" id="KW-1185">Reference proteome</keyword>
<dbReference type="Proteomes" id="UP000282985">
    <property type="component" value="Unassembled WGS sequence"/>
</dbReference>
<evidence type="ECO:0000313" key="11">
    <source>
        <dbReference type="Proteomes" id="UP000282985"/>
    </source>
</evidence>
<dbReference type="Gene3D" id="3.40.50.2300">
    <property type="match status" value="1"/>
</dbReference>
<dbReference type="PRINTS" id="PR00344">
    <property type="entry name" value="BCTRLSENSOR"/>
</dbReference>
<dbReference type="SMART" id="SM00448">
    <property type="entry name" value="REC"/>
    <property type="match status" value="1"/>
</dbReference>
<dbReference type="Pfam" id="PF00072">
    <property type="entry name" value="Response_reg"/>
    <property type="match status" value="1"/>
</dbReference>
<dbReference type="InterPro" id="IPR000014">
    <property type="entry name" value="PAS"/>
</dbReference>
<dbReference type="SUPFAM" id="SSF47384">
    <property type="entry name" value="Homodimeric domain of signal transducing histidine kinase"/>
    <property type="match status" value="1"/>
</dbReference>
<dbReference type="RefSeq" id="WP_127344935.1">
    <property type="nucleotide sequence ID" value="NZ_RJJX01000034.1"/>
</dbReference>
<feature type="domain" description="Histidine kinase" evidence="7">
    <location>
        <begin position="149"/>
        <end position="369"/>
    </location>
</feature>
<evidence type="ECO:0000259" key="8">
    <source>
        <dbReference type="PROSITE" id="PS50110"/>
    </source>
</evidence>
<evidence type="ECO:0000256" key="6">
    <source>
        <dbReference type="PROSITE-ProRule" id="PRU00169"/>
    </source>
</evidence>
<dbReference type="InterPro" id="IPR001789">
    <property type="entry name" value="Sig_transdc_resp-reg_receiver"/>
</dbReference>
<dbReference type="CDD" id="cd00082">
    <property type="entry name" value="HisKA"/>
    <property type="match status" value="1"/>
</dbReference>
<proteinExistence type="predicted"/>
<feature type="domain" description="PAS" evidence="9">
    <location>
        <begin position="33"/>
        <end position="80"/>
    </location>
</feature>
<dbReference type="Pfam" id="PF00512">
    <property type="entry name" value="HisKA"/>
    <property type="match status" value="1"/>
</dbReference>
<dbReference type="GO" id="GO:0000155">
    <property type="term" value="F:phosphorelay sensor kinase activity"/>
    <property type="evidence" value="ECO:0007669"/>
    <property type="project" value="InterPro"/>
</dbReference>
<dbReference type="InterPro" id="IPR005467">
    <property type="entry name" value="His_kinase_dom"/>
</dbReference>
<accession>A0A434AEX0</accession>
<protein>
    <recommendedName>
        <fullName evidence="2">histidine kinase</fullName>
        <ecNumber evidence="2">2.7.13.3</ecNumber>
    </recommendedName>
</protein>
<dbReference type="Gene3D" id="3.30.450.20">
    <property type="entry name" value="PAS domain"/>
    <property type="match status" value="1"/>
</dbReference>
<dbReference type="CDD" id="cd17546">
    <property type="entry name" value="REC_hyHK_CKI1_RcsC-like"/>
    <property type="match status" value="1"/>
</dbReference>
<comment type="caution">
    <text evidence="10">The sequence shown here is derived from an EMBL/GenBank/DDBJ whole genome shotgun (WGS) entry which is preliminary data.</text>
</comment>